<evidence type="ECO:0000313" key="2">
    <source>
        <dbReference type="EMBL" id="OAD55195.1"/>
    </source>
</evidence>
<dbReference type="Proteomes" id="UP000250275">
    <property type="component" value="Unassembled WGS sequence"/>
</dbReference>
<keyword evidence="3" id="KW-1185">Reference proteome</keyword>
<name>A0A310SLC8_9HYME</name>
<accession>A0A310SLC8</accession>
<organism evidence="2 3">
    <name type="scientific">Eufriesea mexicana</name>
    <dbReference type="NCBI Taxonomy" id="516756"/>
    <lineage>
        <taxon>Eukaryota</taxon>
        <taxon>Metazoa</taxon>
        <taxon>Ecdysozoa</taxon>
        <taxon>Arthropoda</taxon>
        <taxon>Hexapoda</taxon>
        <taxon>Insecta</taxon>
        <taxon>Pterygota</taxon>
        <taxon>Neoptera</taxon>
        <taxon>Endopterygota</taxon>
        <taxon>Hymenoptera</taxon>
        <taxon>Apocrita</taxon>
        <taxon>Aculeata</taxon>
        <taxon>Apoidea</taxon>
        <taxon>Anthophila</taxon>
        <taxon>Apidae</taxon>
        <taxon>Eufriesea</taxon>
    </lineage>
</organism>
<proteinExistence type="predicted"/>
<dbReference type="AlphaFoldDB" id="A0A310SLC8"/>
<evidence type="ECO:0000313" key="3">
    <source>
        <dbReference type="Proteomes" id="UP000250275"/>
    </source>
</evidence>
<sequence>MFLWRCWPVGIPVIVVAIDRVAGRRTTGKGRDAFRPGPASGLIGLRRKDETQEVCSLCGTCKKSNHLEPDCYFKNVEESKGDQEEKKKVCFLTENNGTKQWILDSRTTSHMVMNFQPNVGHVFECGKQNSRKKLEVSMDERIKMDIIFENLQWPLRCGLKEARLCSTMDCGYVCCSGNEAPPSPPSATEALLPVRLCRLNVFSVVPMHVITCQRRDTVDVSVKCGVTGVLPRISIRQFVPEADHFADTSNTNTAGSGRSRANVSSPMSGITNIYDGMLGFESECKGTLLEQGESRRYRGQ</sequence>
<reference evidence="2 3" key="1">
    <citation type="submission" date="2015-07" db="EMBL/GenBank/DDBJ databases">
        <title>The genome of Eufriesea mexicana.</title>
        <authorList>
            <person name="Pan H."/>
            <person name="Kapheim K."/>
        </authorList>
    </citation>
    <scope>NUCLEOTIDE SEQUENCE [LARGE SCALE GENOMIC DNA]</scope>
    <source>
        <strain evidence="2">0111107269</strain>
        <tissue evidence="2">Whole body</tissue>
    </source>
</reference>
<evidence type="ECO:0000256" key="1">
    <source>
        <dbReference type="SAM" id="SignalP"/>
    </source>
</evidence>
<feature type="chain" id="PRO_5016322114" evidence="1">
    <location>
        <begin position="24"/>
        <end position="300"/>
    </location>
</feature>
<dbReference type="EMBL" id="KQ762959">
    <property type="protein sequence ID" value="OAD55195.1"/>
    <property type="molecule type" value="Genomic_DNA"/>
</dbReference>
<protein>
    <submittedName>
        <fullName evidence="2">Uncharacterized protein</fullName>
    </submittedName>
</protein>
<feature type="signal peptide" evidence="1">
    <location>
        <begin position="1"/>
        <end position="23"/>
    </location>
</feature>
<keyword evidence="1" id="KW-0732">Signal</keyword>
<gene>
    <name evidence="2" type="ORF">WN48_05214</name>
</gene>